<feature type="transmembrane region" description="Helical" evidence="6">
    <location>
        <begin position="121"/>
        <end position="147"/>
    </location>
</feature>
<dbReference type="VEuPathDB" id="FungiDB:CPAG_07399"/>
<keyword evidence="7" id="KW-0732">Signal</keyword>
<keyword evidence="3 6" id="KW-1133">Transmembrane helix</keyword>
<proteinExistence type="predicted"/>
<evidence type="ECO:0000256" key="7">
    <source>
        <dbReference type="SAM" id="SignalP"/>
    </source>
</evidence>
<evidence type="ECO:0000256" key="1">
    <source>
        <dbReference type="ARBA" id="ARBA00004141"/>
    </source>
</evidence>
<organism evidence="8 9">
    <name type="scientific">Coccidioides posadasii RMSCC 3488</name>
    <dbReference type="NCBI Taxonomy" id="454284"/>
    <lineage>
        <taxon>Eukaryota</taxon>
        <taxon>Fungi</taxon>
        <taxon>Dikarya</taxon>
        <taxon>Ascomycota</taxon>
        <taxon>Pezizomycotina</taxon>
        <taxon>Eurotiomycetes</taxon>
        <taxon>Eurotiomycetidae</taxon>
        <taxon>Onygenales</taxon>
        <taxon>Onygenaceae</taxon>
        <taxon>Coccidioides</taxon>
    </lineage>
</organism>
<feature type="region of interest" description="Disordered" evidence="5">
    <location>
        <begin position="211"/>
        <end position="564"/>
    </location>
</feature>
<feature type="compositionally biased region" description="Polar residues" evidence="5">
    <location>
        <begin position="530"/>
        <end position="545"/>
    </location>
</feature>
<feature type="compositionally biased region" description="Low complexity" evidence="5">
    <location>
        <begin position="221"/>
        <end position="230"/>
    </location>
</feature>
<dbReference type="PANTHER" id="PTHR28013">
    <property type="entry name" value="PROTEIN DCV1-RELATED"/>
    <property type="match status" value="1"/>
</dbReference>
<evidence type="ECO:0000256" key="6">
    <source>
        <dbReference type="SAM" id="Phobius"/>
    </source>
</evidence>
<comment type="subcellular location">
    <subcellularLocation>
        <location evidence="1">Membrane</location>
        <topology evidence="1">Multi-pass membrane protein</topology>
    </subcellularLocation>
</comment>
<gene>
    <name evidence="8" type="ORF">CPAG_07399</name>
</gene>
<dbReference type="Pfam" id="PF06687">
    <property type="entry name" value="SUR7"/>
    <property type="match status" value="1"/>
</dbReference>
<protein>
    <submittedName>
        <fullName evidence="8">pH-response regulator protein palI/RIM9</fullName>
    </submittedName>
</protein>
<feature type="transmembrane region" description="Helical" evidence="6">
    <location>
        <begin position="86"/>
        <end position="109"/>
    </location>
</feature>
<keyword evidence="2 6" id="KW-0812">Transmembrane</keyword>
<evidence type="ECO:0000313" key="9">
    <source>
        <dbReference type="Proteomes" id="UP000054567"/>
    </source>
</evidence>
<dbReference type="OrthoDB" id="2354757at2759"/>
<feature type="transmembrane region" description="Helical" evidence="6">
    <location>
        <begin position="153"/>
        <end position="175"/>
    </location>
</feature>
<dbReference type="GO" id="GO:0035838">
    <property type="term" value="C:growing cell tip"/>
    <property type="evidence" value="ECO:0007669"/>
    <property type="project" value="TreeGrafter"/>
</dbReference>
<dbReference type="AlphaFoldDB" id="A0A0J6IGY0"/>
<dbReference type="EMBL" id="DS268112">
    <property type="protein sequence ID" value="KMM71092.1"/>
    <property type="molecule type" value="Genomic_DNA"/>
</dbReference>
<feature type="compositionally biased region" description="Polar residues" evidence="5">
    <location>
        <begin position="435"/>
        <end position="465"/>
    </location>
</feature>
<dbReference type="InterPro" id="IPR009571">
    <property type="entry name" value="SUR7/Rim9-like_fungi"/>
</dbReference>
<evidence type="ECO:0000256" key="2">
    <source>
        <dbReference type="ARBA" id="ARBA00022692"/>
    </source>
</evidence>
<reference evidence="9" key="2">
    <citation type="journal article" date="2009" name="Genome Res.">
        <title>Comparative genomic analyses of the human fungal pathogens Coccidioides and their relatives.</title>
        <authorList>
            <person name="Sharpton T.J."/>
            <person name="Stajich J.E."/>
            <person name="Rounsley S.D."/>
            <person name="Gardner M.J."/>
            <person name="Wortman J.R."/>
            <person name="Jordar V.S."/>
            <person name="Maiti R."/>
            <person name="Kodira C.D."/>
            <person name="Neafsey D.E."/>
            <person name="Zeng Q."/>
            <person name="Hung C.-Y."/>
            <person name="McMahan C."/>
            <person name="Muszewska A."/>
            <person name="Grynberg M."/>
            <person name="Mandel M.A."/>
            <person name="Kellner E.M."/>
            <person name="Barker B.M."/>
            <person name="Galgiani J.N."/>
            <person name="Orbach M.J."/>
            <person name="Kirkland T.N."/>
            <person name="Cole G.T."/>
            <person name="Henn M.R."/>
            <person name="Birren B.W."/>
            <person name="Taylor J.W."/>
        </authorList>
    </citation>
    <scope>NUCLEOTIDE SEQUENCE [LARGE SCALE GENOMIC DNA]</scope>
    <source>
        <strain evidence="9">RMSCC 3488</strain>
    </source>
</reference>
<evidence type="ECO:0000256" key="5">
    <source>
        <dbReference type="SAM" id="MobiDB-lite"/>
    </source>
</evidence>
<dbReference type="GO" id="GO:0032153">
    <property type="term" value="C:cell division site"/>
    <property type="evidence" value="ECO:0007669"/>
    <property type="project" value="TreeGrafter"/>
</dbReference>
<keyword evidence="4 6" id="KW-0472">Membrane</keyword>
<accession>A0A0J6IGY0</accession>
<feature type="signal peptide" evidence="7">
    <location>
        <begin position="1"/>
        <end position="26"/>
    </location>
</feature>
<sequence length="669" mass="72229">MLLKPATPLSVLLLVAFLLLLLSVLSTPVIKSIPIATFENVRFGVFGYCQGSDCSAIRVGYPADGIFGDSNRDGDFNLPATIRHTLSALLIVHPIAAFLAFICFALAAAAHLHSPSHSPRYLLGLLILLLPTLLVSLLAFLVDILLFVPYLQWGGWIVLGATILLTSSGVVTCAMRRTLVSRKARKRRIAENAEMSGENYYNRQIVVKVDVPPSSSPAPSQPQTTATATTGNSFNPSNDDGYRRNGSPGRLSPPEPAGYPQPPRVSPEDNAGVSLQDPYGSSYPAQSNPNLRNQFSNTSMRSIRSDGSSYRQRGRAPPYPLPRGRGRPPGGPRAFPPGGRGRGPPRPGPSRRGRGRPPPGYPPQSRGYPANDYLGYGPGRRYGDRSDFDQGIEMQTPPNNIPGGHRDPATDNLRSPTSIYSADALAPSPYVPPRTNWTPQEYPSLELPSNQRPPLSPLGPSTQPRDMTRSPPNINPHPPSSYYEDVEPRFALPMNGVESADVPSSLVPGSSGEPLLRNSSDGLPAGARSSAVSETSHFTSISQRGINPKWRPADSENPKPKIHQRQDVLLSSNPDFALPTGRARANTATGGRMPAPSMPTIPGTPTGYRSEASVQQHHPSPITTIVILTVSIFSSNLRIWACIVGTFIIDDFTRISFDVIPIRRTKTSP</sequence>
<reference evidence="9" key="3">
    <citation type="journal article" date="2010" name="Genome Res.">
        <title>Population genomic sequencing of Coccidioides fungi reveals recent hybridization and transposon control.</title>
        <authorList>
            <person name="Neafsey D.E."/>
            <person name="Barker B.M."/>
            <person name="Sharpton T.J."/>
            <person name="Stajich J.E."/>
            <person name="Park D.J."/>
            <person name="Whiston E."/>
            <person name="Hung C.-Y."/>
            <person name="McMahan C."/>
            <person name="White J."/>
            <person name="Sykes S."/>
            <person name="Heiman D."/>
            <person name="Young S."/>
            <person name="Zeng Q."/>
            <person name="Abouelleil A."/>
            <person name="Aftuck L."/>
            <person name="Bessette D."/>
            <person name="Brown A."/>
            <person name="FitzGerald M."/>
            <person name="Lui A."/>
            <person name="Macdonald J.P."/>
            <person name="Priest M."/>
            <person name="Orbach M.J."/>
            <person name="Galgiani J.N."/>
            <person name="Kirkland T.N."/>
            <person name="Cole G.T."/>
            <person name="Birren B.W."/>
            <person name="Henn M.R."/>
            <person name="Taylor J.W."/>
            <person name="Rounsley S.D."/>
        </authorList>
    </citation>
    <scope>NUCLEOTIDE SEQUENCE [LARGE SCALE GENOMIC DNA]</scope>
    <source>
        <strain evidence="9">RMSCC 3488</strain>
    </source>
</reference>
<reference evidence="8 9" key="1">
    <citation type="submission" date="2007-06" db="EMBL/GenBank/DDBJ databases">
        <title>The Genome Sequence of Coccidioides posadasii RMSCC_3488.</title>
        <authorList>
            <consortium name="Coccidioides Genome Resources Consortium"/>
            <consortium name="The Broad Institute Genome Sequencing Platform"/>
            <person name="Henn M.R."/>
            <person name="Sykes S."/>
            <person name="Young S."/>
            <person name="Jaffe D."/>
            <person name="Berlin A."/>
            <person name="Alvarez P."/>
            <person name="Butler J."/>
            <person name="Gnerre S."/>
            <person name="Grabherr M."/>
            <person name="Mauceli E."/>
            <person name="Brockman W."/>
            <person name="Kodira C."/>
            <person name="Alvarado L."/>
            <person name="Zeng Q."/>
            <person name="Crawford M."/>
            <person name="Antoine C."/>
            <person name="Devon K."/>
            <person name="Galgiani J."/>
            <person name="Orsborn K."/>
            <person name="Lewis M.L."/>
            <person name="Nusbaum C."/>
            <person name="Galagan J."/>
            <person name="Birren B."/>
        </authorList>
    </citation>
    <scope>NUCLEOTIDE SEQUENCE [LARGE SCALE GENOMIC DNA]</scope>
    <source>
        <strain evidence="8 9">RMSCC 3488</strain>
    </source>
</reference>
<evidence type="ECO:0000256" key="4">
    <source>
        <dbReference type="ARBA" id="ARBA00023136"/>
    </source>
</evidence>
<feature type="compositionally biased region" description="Pro residues" evidence="5">
    <location>
        <begin position="251"/>
        <end position="265"/>
    </location>
</feature>
<dbReference type="GO" id="GO:0005886">
    <property type="term" value="C:plasma membrane"/>
    <property type="evidence" value="ECO:0007669"/>
    <property type="project" value="InterPro"/>
</dbReference>
<dbReference type="Proteomes" id="UP000054567">
    <property type="component" value="Unassembled WGS sequence"/>
</dbReference>
<evidence type="ECO:0000313" key="8">
    <source>
        <dbReference type="EMBL" id="KMM71092.1"/>
    </source>
</evidence>
<dbReference type="InterPro" id="IPR051380">
    <property type="entry name" value="pH-response_reg_palI/RIM9"/>
</dbReference>
<name>A0A0J6IGY0_COCPO</name>
<dbReference type="PANTHER" id="PTHR28013:SF3">
    <property type="entry name" value="PROTEIN DCV1-RELATED"/>
    <property type="match status" value="1"/>
</dbReference>
<feature type="chain" id="PRO_5005274611" evidence="7">
    <location>
        <begin position="27"/>
        <end position="669"/>
    </location>
</feature>
<feature type="compositionally biased region" description="Polar residues" evidence="5">
    <location>
        <begin position="283"/>
        <end position="311"/>
    </location>
</feature>
<evidence type="ECO:0000256" key="3">
    <source>
        <dbReference type="ARBA" id="ARBA00022989"/>
    </source>
</evidence>